<dbReference type="InterPro" id="IPR004360">
    <property type="entry name" value="Glyas_Fos-R_dOase_dom"/>
</dbReference>
<keyword evidence="3" id="KW-1185">Reference proteome</keyword>
<dbReference type="RefSeq" id="WP_167477724.1">
    <property type="nucleotide sequence ID" value="NZ_CP046172.1"/>
</dbReference>
<dbReference type="SUPFAM" id="SSF54593">
    <property type="entry name" value="Glyoxalase/Bleomycin resistance protein/Dihydroxybiphenyl dioxygenase"/>
    <property type="match status" value="1"/>
</dbReference>
<evidence type="ECO:0000313" key="3">
    <source>
        <dbReference type="Proteomes" id="UP000503540"/>
    </source>
</evidence>
<proteinExistence type="predicted"/>
<protein>
    <submittedName>
        <fullName evidence="2">Glyoxalase</fullName>
    </submittedName>
</protein>
<gene>
    <name evidence="2" type="ORF">F5544_38315</name>
</gene>
<dbReference type="EMBL" id="CP046172">
    <property type="protein sequence ID" value="QIS15486.1"/>
    <property type="molecule type" value="Genomic_DNA"/>
</dbReference>
<evidence type="ECO:0000313" key="2">
    <source>
        <dbReference type="EMBL" id="QIS15486.1"/>
    </source>
</evidence>
<dbReference type="PANTHER" id="PTHR36503">
    <property type="entry name" value="BLR2520 PROTEIN"/>
    <property type="match status" value="1"/>
</dbReference>
<reference evidence="2 3" key="1">
    <citation type="journal article" date="2019" name="ACS Chem. Biol.">
        <title>Identification and Mobilization of a Cryptic Antibiotic Biosynthesis Gene Locus from a Human-Pathogenic Nocardia Isolate.</title>
        <authorList>
            <person name="Herisse M."/>
            <person name="Ishida K."/>
            <person name="Porter J.L."/>
            <person name="Howden B."/>
            <person name="Hertweck C."/>
            <person name="Stinear T.P."/>
            <person name="Pidot S.J."/>
        </authorList>
    </citation>
    <scope>NUCLEOTIDE SEQUENCE [LARGE SCALE GENOMIC DNA]</scope>
    <source>
        <strain evidence="2 3">AUSMDU00012717</strain>
    </source>
</reference>
<organism evidence="2 3">
    <name type="scientific">Nocardia arthritidis</name>
    <dbReference type="NCBI Taxonomy" id="228602"/>
    <lineage>
        <taxon>Bacteria</taxon>
        <taxon>Bacillati</taxon>
        <taxon>Actinomycetota</taxon>
        <taxon>Actinomycetes</taxon>
        <taxon>Mycobacteriales</taxon>
        <taxon>Nocardiaceae</taxon>
        <taxon>Nocardia</taxon>
    </lineage>
</organism>
<dbReference type="KEGG" id="nah:F5544_38315"/>
<dbReference type="Gene3D" id="3.10.180.10">
    <property type="entry name" value="2,3-Dihydroxybiphenyl 1,2-Dioxygenase, domain 1"/>
    <property type="match status" value="1"/>
</dbReference>
<dbReference type="AlphaFoldDB" id="A0A6G9YR44"/>
<dbReference type="PANTHER" id="PTHR36503:SF3">
    <property type="entry name" value="BLR0126 PROTEIN"/>
    <property type="match status" value="1"/>
</dbReference>
<dbReference type="InterPro" id="IPR037523">
    <property type="entry name" value="VOC_core"/>
</dbReference>
<dbReference type="InterPro" id="IPR029068">
    <property type="entry name" value="Glyas_Bleomycin-R_OHBP_Dase"/>
</dbReference>
<sequence>MTIRRAVPDIHTADLAASRAFYRLLGFEEVMDLGWVVTMASPTNPTAQVILVDAKTEAPQPDMSVEVDDVDAIHAAALAAGSEIVYPLRDEPWGVRRFFVRDPSGKIVNVVSHRRDPQGRADLADIRHRLSTEPVDTENRVSAALQALREDERY</sequence>
<evidence type="ECO:0000259" key="1">
    <source>
        <dbReference type="PROSITE" id="PS51819"/>
    </source>
</evidence>
<dbReference type="PROSITE" id="PS51819">
    <property type="entry name" value="VOC"/>
    <property type="match status" value="1"/>
</dbReference>
<name>A0A6G9YR44_9NOCA</name>
<accession>A0A6G9YR44</accession>
<dbReference type="Proteomes" id="UP000503540">
    <property type="component" value="Chromosome"/>
</dbReference>
<dbReference type="Pfam" id="PF00903">
    <property type="entry name" value="Glyoxalase"/>
    <property type="match status" value="1"/>
</dbReference>
<feature type="domain" description="VOC" evidence="1">
    <location>
        <begin position="2"/>
        <end position="113"/>
    </location>
</feature>